<dbReference type="Proteomes" id="UP001320272">
    <property type="component" value="Unassembled WGS sequence"/>
</dbReference>
<keyword evidence="2" id="KW-1185">Reference proteome</keyword>
<evidence type="ECO:0000313" key="1">
    <source>
        <dbReference type="EMBL" id="MCE8024115.1"/>
    </source>
</evidence>
<accession>A0ABS9ARD7</accession>
<proteinExistence type="predicted"/>
<sequence>MLAVQEQSAEYLVLVALEQYLQILEDQRRLGELAASGQPLLGKGLGDGQQLHCGDGVGDMVGAGDLARLELAVIHGLSPQAAMTMAMRRSSSS</sequence>
<gene>
    <name evidence="1" type="ORF">HOP59_08225</name>
</gene>
<name>A0ABS9ARD7_9GAMM</name>
<dbReference type="EMBL" id="JABFTV010000003">
    <property type="protein sequence ID" value="MCE8024115.1"/>
    <property type="molecule type" value="Genomic_DNA"/>
</dbReference>
<reference evidence="1 2" key="1">
    <citation type="journal article" date="2021" name="Front. Microbiol.">
        <title>Aerobic Denitrification and Heterotrophic Sulfur Oxidation in the Genus Halomonas Revealed by Six Novel Species Characterizations and Genome-Based Analysis.</title>
        <authorList>
            <person name="Wang L."/>
            <person name="Shao Z."/>
        </authorList>
    </citation>
    <scope>NUCLEOTIDE SEQUENCE [LARGE SCALE GENOMIC DNA]</scope>
    <source>
        <strain evidence="1 2">MCCC 1A11058</strain>
    </source>
</reference>
<protein>
    <submittedName>
        <fullName evidence="1">Uncharacterized protein</fullName>
    </submittedName>
</protein>
<evidence type="ECO:0000313" key="2">
    <source>
        <dbReference type="Proteomes" id="UP001320272"/>
    </source>
</evidence>
<comment type="caution">
    <text evidence="1">The sequence shown here is derived from an EMBL/GenBank/DDBJ whole genome shotgun (WGS) entry which is preliminary data.</text>
</comment>
<organism evidence="1 2">
    <name type="scientific">Billgrantia aerodenitrificans</name>
    <dbReference type="NCBI Taxonomy" id="2733483"/>
    <lineage>
        <taxon>Bacteria</taxon>
        <taxon>Pseudomonadati</taxon>
        <taxon>Pseudomonadota</taxon>
        <taxon>Gammaproteobacteria</taxon>
        <taxon>Oceanospirillales</taxon>
        <taxon>Halomonadaceae</taxon>
        <taxon>Billgrantia</taxon>
    </lineage>
</organism>